<dbReference type="OrthoDB" id="88410at2759"/>
<evidence type="ECO:0000313" key="1">
    <source>
        <dbReference type="EMBL" id="KAF2268577.1"/>
    </source>
</evidence>
<accession>A0A9P4KHX9</accession>
<keyword evidence="2" id="KW-1185">Reference proteome</keyword>
<sequence>MCHKATCNTCHGVTWWGCGNHIPAVLDNVPQDQWCKCEPKIETKGHQYPPKSSATS</sequence>
<dbReference type="Proteomes" id="UP000800093">
    <property type="component" value="Unassembled WGS sequence"/>
</dbReference>
<reference evidence="2" key="1">
    <citation type="journal article" date="2020" name="Stud. Mycol.">
        <title>101 Dothideomycetes genomes: A test case for predicting lifestyles and emergence of pathogens.</title>
        <authorList>
            <person name="Haridas S."/>
            <person name="Albert R."/>
            <person name="Binder M."/>
            <person name="Bloem J."/>
            <person name="LaButti K."/>
            <person name="Salamov A."/>
            <person name="Andreopoulos B."/>
            <person name="Baker S."/>
            <person name="Barry K."/>
            <person name="Bills G."/>
            <person name="Bluhm B."/>
            <person name="Cannon C."/>
            <person name="Castanera R."/>
            <person name="Culley D."/>
            <person name="Daum C."/>
            <person name="Ezra D."/>
            <person name="Gonzalez J."/>
            <person name="Henrissat B."/>
            <person name="Kuo A."/>
            <person name="Liang C."/>
            <person name="Lipzen A."/>
            <person name="Lutzoni F."/>
            <person name="Magnuson J."/>
            <person name="Mondo S."/>
            <person name="Nolan M."/>
            <person name="Ohm R."/>
            <person name="Pangilinan J."/>
            <person name="Park H.-J."/>
            <person name="Ramirez L."/>
            <person name="Alfaro M."/>
            <person name="Sun H."/>
            <person name="Tritt A."/>
            <person name="Yoshinaga Y."/>
            <person name="Zwiers L.-H."/>
            <person name="Turgeon B."/>
            <person name="Goodwin S."/>
            <person name="Spatafora J."/>
            <person name="Crous P."/>
            <person name="Grigoriev I."/>
        </authorList>
    </citation>
    <scope>NUCLEOTIDE SEQUENCE [LARGE SCALE GENOMIC DNA]</scope>
    <source>
        <strain evidence="2">CBS 304.66</strain>
    </source>
</reference>
<proteinExistence type="predicted"/>
<dbReference type="PANTHER" id="PTHR34724">
    <property type="entry name" value="OS12G0596101 PROTEIN"/>
    <property type="match status" value="1"/>
</dbReference>
<gene>
    <name evidence="1" type="ORF">CC78DRAFT_455093</name>
</gene>
<dbReference type="EMBL" id="ML986586">
    <property type="protein sequence ID" value="KAF2268577.1"/>
    <property type="molecule type" value="Genomic_DNA"/>
</dbReference>
<comment type="caution">
    <text evidence="1">The sequence shown here is derived from an EMBL/GenBank/DDBJ whole genome shotgun (WGS) entry which is preliminary data.</text>
</comment>
<evidence type="ECO:0000313" key="2">
    <source>
        <dbReference type="Proteomes" id="UP000800093"/>
    </source>
</evidence>
<name>A0A9P4KHX9_9PLEO</name>
<dbReference type="PANTHER" id="PTHR34724:SF2">
    <property type="entry name" value="OS12G0596101 PROTEIN"/>
    <property type="match status" value="1"/>
</dbReference>
<dbReference type="AlphaFoldDB" id="A0A9P4KHX9"/>
<protein>
    <submittedName>
        <fullName evidence="1">Uncharacterized protein</fullName>
    </submittedName>
</protein>
<organism evidence="1 2">
    <name type="scientific">Lojkania enalia</name>
    <dbReference type="NCBI Taxonomy" id="147567"/>
    <lineage>
        <taxon>Eukaryota</taxon>
        <taxon>Fungi</taxon>
        <taxon>Dikarya</taxon>
        <taxon>Ascomycota</taxon>
        <taxon>Pezizomycotina</taxon>
        <taxon>Dothideomycetes</taxon>
        <taxon>Pleosporomycetidae</taxon>
        <taxon>Pleosporales</taxon>
        <taxon>Pleosporales incertae sedis</taxon>
        <taxon>Lojkania</taxon>
    </lineage>
</organism>